<dbReference type="Proteomes" id="UP001590951">
    <property type="component" value="Unassembled WGS sequence"/>
</dbReference>
<evidence type="ECO:0000256" key="3">
    <source>
        <dbReference type="ARBA" id="ARBA00022679"/>
    </source>
</evidence>
<reference evidence="10 11" key="1">
    <citation type="submission" date="2024-09" db="EMBL/GenBank/DDBJ databases">
        <title>Rethinking Asexuality: The Enigmatic Case of Functional Sexual Genes in Lepraria (Stereocaulaceae).</title>
        <authorList>
            <person name="Doellman M."/>
            <person name="Sun Y."/>
            <person name="Barcenas-Pena A."/>
            <person name="Lumbsch H.T."/>
            <person name="Grewe F."/>
        </authorList>
    </citation>
    <scope>NUCLEOTIDE SEQUENCE [LARGE SCALE GENOMIC DNA]</scope>
    <source>
        <strain evidence="10 11">Grewe 0041</strain>
    </source>
</reference>
<gene>
    <name evidence="10" type="ORF">ABVK25_006558</name>
</gene>
<keyword evidence="6 8" id="KW-0472">Membrane</keyword>
<keyword evidence="5 8" id="KW-1133">Transmembrane helix</keyword>
<feature type="transmembrane region" description="Helical" evidence="8">
    <location>
        <begin position="69"/>
        <end position="89"/>
    </location>
</feature>
<comment type="caution">
    <text evidence="10">The sequence shown here is derived from an EMBL/GenBank/DDBJ whole genome shotgun (WGS) entry which is preliminary data.</text>
</comment>
<feature type="transmembrane region" description="Helical" evidence="8">
    <location>
        <begin position="101"/>
        <end position="119"/>
    </location>
</feature>
<keyword evidence="11" id="KW-1185">Reference proteome</keyword>
<comment type="subcellular location">
    <subcellularLocation>
        <location evidence="1">Membrane</location>
        <topology evidence="1">Multi-pass membrane protein</topology>
    </subcellularLocation>
</comment>
<evidence type="ECO:0000256" key="2">
    <source>
        <dbReference type="ARBA" id="ARBA00010666"/>
    </source>
</evidence>
<dbReference type="Pfam" id="PF07779">
    <property type="entry name" value="Cas1_AcylT"/>
    <property type="match status" value="1"/>
</dbReference>
<feature type="transmembrane region" description="Helical" evidence="8">
    <location>
        <begin position="165"/>
        <end position="183"/>
    </location>
</feature>
<comment type="similarity">
    <text evidence="2">Belongs to the PC-esterase family. CASD1 subfamily.</text>
</comment>
<dbReference type="EMBL" id="JBHFEH010000022">
    <property type="protein sequence ID" value="KAL2053233.1"/>
    <property type="molecule type" value="Genomic_DNA"/>
</dbReference>
<evidence type="ECO:0000256" key="8">
    <source>
        <dbReference type="SAM" id="Phobius"/>
    </source>
</evidence>
<feature type="transmembrane region" description="Helical" evidence="8">
    <location>
        <begin position="251"/>
        <end position="269"/>
    </location>
</feature>
<name>A0ABR4B5T9_9LECA</name>
<evidence type="ECO:0000256" key="5">
    <source>
        <dbReference type="ARBA" id="ARBA00022989"/>
    </source>
</evidence>
<dbReference type="InterPro" id="IPR012419">
    <property type="entry name" value="Cas1_AcylTrans_dom"/>
</dbReference>
<evidence type="ECO:0000256" key="4">
    <source>
        <dbReference type="ARBA" id="ARBA00022692"/>
    </source>
</evidence>
<dbReference type="PANTHER" id="PTHR13533">
    <property type="entry name" value="N-ACETYLNEURAMINATE 9-O-ACETYLTRANSFERASE"/>
    <property type="match status" value="1"/>
</dbReference>
<feature type="transmembrane region" description="Helical" evidence="8">
    <location>
        <begin position="125"/>
        <end position="145"/>
    </location>
</feature>
<keyword evidence="7" id="KW-0325">Glycoprotein</keyword>
<evidence type="ECO:0000256" key="7">
    <source>
        <dbReference type="ARBA" id="ARBA00023180"/>
    </source>
</evidence>
<evidence type="ECO:0000256" key="6">
    <source>
        <dbReference type="ARBA" id="ARBA00023136"/>
    </source>
</evidence>
<evidence type="ECO:0000256" key="1">
    <source>
        <dbReference type="ARBA" id="ARBA00004141"/>
    </source>
</evidence>
<keyword evidence="3" id="KW-0808">Transferase</keyword>
<protein>
    <recommendedName>
        <fullName evidence="9">Cas1p 10 TM acyl transferase domain-containing protein</fullName>
    </recommendedName>
</protein>
<sequence>MFTLMLGALSIRRSTTGPSQETPHSSLQQVPDEPYLSRRQTDEWKGWMQIIILIYHYTGASKAPWVYEIIRLLIASYIFLSGFGHTIFFDRKADYSLRRCAAVLILLLNLLSCVLPYVMKTDYLFYYFAPLISFWYMVIYLTMAIGRSRNKSINFLLAKTLISDVVVNALIRIPGLFEALFYFLEKTCNIHWDVSEWRFRLQFDSYIVYAGILCGIAFVYLSDALRSDPHEYIVFGRFRVHGSVRRVVREIRIVIVVFAVATPFLYILFARASPNKFVNNTLSPVYNGCQSLLL</sequence>
<organism evidence="10 11">
    <name type="scientific">Lepraria finkii</name>
    <dbReference type="NCBI Taxonomy" id="1340010"/>
    <lineage>
        <taxon>Eukaryota</taxon>
        <taxon>Fungi</taxon>
        <taxon>Dikarya</taxon>
        <taxon>Ascomycota</taxon>
        <taxon>Pezizomycotina</taxon>
        <taxon>Lecanoromycetes</taxon>
        <taxon>OSLEUM clade</taxon>
        <taxon>Lecanoromycetidae</taxon>
        <taxon>Lecanorales</taxon>
        <taxon>Lecanorineae</taxon>
        <taxon>Stereocaulaceae</taxon>
        <taxon>Lepraria</taxon>
    </lineage>
</organism>
<feature type="domain" description="Cas1p 10 TM acyl transferase" evidence="9">
    <location>
        <begin position="34"/>
        <end position="283"/>
    </location>
</feature>
<dbReference type="PANTHER" id="PTHR13533:SF1">
    <property type="entry name" value="N-ACETYLNEURAMINATE 9-O-ACETYLTRANSFERASE"/>
    <property type="match status" value="1"/>
</dbReference>
<evidence type="ECO:0000259" key="9">
    <source>
        <dbReference type="Pfam" id="PF07779"/>
    </source>
</evidence>
<proteinExistence type="inferred from homology"/>
<evidence type="ECO:0000313" key="10">
    <source>
        <dbReference type="EMBL" id="KAL2053233.1"/>
    </source>
</evidence>
<accession>A0ABR4B5T9</accession>
<keyword evidence="4 8" id="KW-0812">Transmembrane</keyword>
<evidence type="ECO:0000313" key="11">
    <source>
        <dbReference type="Proteomes" id="UP001590951"/>
    </source>
</evidence>
<feature type="transmembrane region" description="Helical" evidence="8">
    <location>
        <begin position="203"/>
        <end position="221"/>
    </location>
</feature>